<comment type="cofactor">
    <cofactor evidence="1">
        <name>Mn(2+)</name>
        <dbReference type="ChEBI" id="CHEBI:29035"/>
    </cofactor>
</comment>
<dbReference type="SMART" id="SM00483">
    <property type="entry name" value="POLXc"/>
    <property type="match status" value="1"/>
</dbReference>
<dbReference type="OrthoDB" id="205514at2759"/>
<keyword evidence="10" id="KW-0234">DNA repair</keyword>
<comment type="catalytic activity">
    <reaction evidence="12">
        <text>DNA(n) + a 2'-deoxyribonucleoside 5'-triphosphate = DNA(n+1) + diphosphate</text>
        <dbReference type="Rhea" id="RHEA:22508"/>
        <dbReference type="Rhea" id="RHEA-COMP:17339"/>
        <dbReference type="Rhea" id="RHEA-COMP:17340"/>
        <dbReference type="ChEBI" id="CHEBI:33019"/>
        <dbReference type="ChEBI" id="CHEBI:61560"/>
        <dbReference type="ChEBI" id="CHEBI:173112"/>
        <dbReference type="EC" id="2.7.7.7"/>
    </reaction>
</comment>
<dbReference type="GO" id="GO:0003887">
    <property type="term" value="F:DNA-directed DNA polymerase activity"/>
    <property type="evidence" value="ECO:0007669"/>
    <property type="project" value="UniProtKB-KW"/>
</dbReference>
<dbReference type="PRINTS" id="PR00869">
    <property type="entry name" value="DNAPOLX"/>
</dbReference>
<feature type="domain" description="BRCT" evidence="13">
    <location>
        <begin position="368"/>
        <end position="468"/>
    </location>
</feature>
<accession>A0A854Q735</accession>
<dbReference type="GO" id="GO:0006303">
    <property type="term" value="P:double-strand break repair via nonhomologous end joining"/>
    <property type="evidence" value="ECO:0007669"/>
    <property type="project" value="TreeGrafter"/>
</dbReference>
<dbReference type="CDD" id="cd00027">
    <property type="entry name" value="BRCT"/>
    <property type="match status" value="1"/>
</dbReference>
<dbReference type="Gene3D" id="3.40.50.10190">
    <property type="entry name" value="BRCT domain"/>
    <property type="match status" value="1"/>
</dbReference>
<dbReference type="CDD" id="cd00141">
    <property type="entry name" value="NT_POLXc"/>
    <property type="match status" value="1"/>
</dbReference>
<dbReference type="PRINTS" id="PR00870">
    <property type="entry name" value="DNAPOLXBETA"/>
</dbReference>
<dbReference type="InterPro" id="IPR001357">
    <property type="entry name" value="BRCT_dom"/>
</dbReference>
<dbReference type="Gene3D" id="1.10.150.20">
    <property type="entry name" value="5' to 3' exonuclease, C-terminal subdomain"/>
    <property type="match status" value="1"/>
</dbReference>
<dbReference type="Proteomes" id="UP000199727">
    <property type="component" value="Unassembled WGS sequence"/>
</dbReference>
<dbReference type="Gene3D" id="3.30.460.10">
    <property type="entry name" value="Beta Polymerase, domain 2"/>
    <property type="match status" value="1"/>
</dbReference>
<dbReference type="InterPro" id="IPR010996">
    <property type="entry name" value="HHH_MUS81"/>
</dbReference>
<dbReference type="SUPFAM" id="SSF81585">
    <property type="entry name" value="PsbU/PolX domain-like"/>
    <property type="match status" value="1"/>
</dbReference>
<evidence type="ECO:0000313" key="14">
    <source>
        <dbReference type="EMBL" id="OXG16023.1"/>
    </source>
</evidence>
<dbReference type="GO" id="GO:0016829">
    <property type="term" value="F:lyase activity"/>
    <property type="evidence" value="ECO:0007669"/>
    <property type="project" value="UniProtKB-KW"/>
</dbReference>
<dbReference type="InterPro" id="IPR036420">
    <property type="entry name" value="BRCT_dom_sf"/>
</dbReference>
<evidence type="ECO:0000256" key="11">
    <source>
        <dbReference type="ARBA" id="ARBA00023239"/>
    </source>
</evidence>
<evidence type="ECO:0000256" key="12">
    <source>
        <dbReference type="ARBA" id="ARBA00049244"/>
    </source>
</evidence>
<dbReference type="SUPFAM" id="SSF52113">
    <property type="entry name" value="BRCT domain"/>
    <property type="match status" value="1"/>
</dbReference>
<keyword evidence="7" id="KW-0235">DNA replication</keyword>
<dbReference type="GO" id="GO:0003677">
    <property type="term" value="F:DNA binding"/>
    <property type="evidence" value="ECO:0007669"/>
    <property type="project" value="InterPro"/>
</dbReference>
<dbReference type="Pfam" id="PF14716">
    <property type="entry name" value="HHH_8"/>
    <property type="match status" value="1"/>
</dbReference>
<evidence type="ECO:0000256" key="8">
    <source>
        <dbReference type="ARBA" id="ARBA00022763"/>
    </source>
</evidence>
<dbReference type="PANTHER" id="PTHR11276:SF28">
    <property type="entry name" value="DNA POLYMERASE LAMBDA"/>
    <property type="match status" value="1"/>
</dbReference>
<keyword evidence="4" id="KW-0237">DNA synthesis</keyword>
<dbReference type="EC" id="2.7.7.7" evidence="2"/>
<evidence type="ECO:0000256" key="5">
    <source>
        <dbReference type="ARBA" id="ARBA00022679"/>
    </source>
</evidence>
<evidence type="ECO:0000256" key="3">
    <source>
        <dbReference type="ARBA" id="ARBA00016513"/>
    </source>
</evidence>
<reference evidence="14 15" key="1">
    <citation type="submission" date="2017-06" db="EMBL/GenBank/DDBJ databases">
        <title>Global population genomics of the pathogenic fungus Cryptococcus neoformans var. grubii.</title>
        <authorList>
            <person name="Cuomo C."/>
            <person name="Litvintseva A."/>
            <person name="Chen Y."/>
            <person name="Young S."/>
            <person name="Zeng Q."/>
            <person name="Chapman S."/>
            <person name="Gujja S."/>
            <person name="Saif S."/>
            <person name="Birren B."/>
        </authorList>
    </citation>
    <scope>NUCLEOTIDE SEQUENCE [LARGE SCALE GENOMIC DNA]</scope>
    <source>
        <strain evidence="14 15">Tu259-1</strain>
    </source>
</reference>
<evidence type="ECO:0000256" key="9">
    <source>
        <dbReference type="ARBA" id="ARBA00022932"/>
    </source>
</evidence>
<dbReference type="SUPFAM" id="SSF47802">
    <property type="entry name" value="DNA polymerase beta, N-terminal domain-like"/>
    <property type="match status" value="1"/>
</dbReference>
<keyword evidence="9" id="KW-0239">DNA-directed DNA polymerase</keyword>
<dbReference type="InterPro" id="IPR029398">
    <property type="entry name" value="PolB_thumb"/>
</dbReference>
<dbReference type="InterPro" id="IPR028207">
    <property type="entry name" value="DNA_pol_B_palm_palm"/>
</dbReference>
<evidence type="ECO:0000256" key="1">
    <source>
        <dbReference type="ARBA" id="ARBA00001936"/>
    </source>
</evidence>
<keyword evidence="11" id="KW-0456">Lyase</keyword>
<dbReference type="Pfam" id="PF14792">
    <property type="entry name" value="DNA_pol_B_palm"/>
    <property type="match status" value="1"/>
</dbReference>
<dbReference type="InterPro" id="IPR018944">
    <property type="entry name" value="DNA_pol_lambd_fingers_domain"/>
</dbReference>
<dbReference type="AlphaFoldDB" id="A0A854Q735"/>
<dbReference type="GO" id="GO:0005634">
    <property type="term" value="C:nucleus"/>
    <property type="evidence" value="ECO:0007669"/>
    <property type="project" value="TreeGrafter"/>
</dbReference>
<dbReference type="PROSITE" id="PS50172">
    <property type="entry name" value="BRCT"/>
    <property type="match status" value="1"/>
</dbReference>
<keyword evidence="5" id="KW-0808">Transferase</keyword>
<evidence type="ECO:0000256" key="10">
    <source>
        <dbReference type="ARBA" id="ARBA00023204"/>
    </source>
</evidence>
<dbReference type="InterPro" id="IPR022312">
    <property type="entry name" value="DNA_pol_X"/>
</dbReference>
<evidence type="ECO:0000313" key="15">
    <source>
        <dbReference type="Proteomes" id="UP000199727"/>
    </source>
</evidence>
<evidence type="ECO:0000256" key="6">
    <source>
        <dbReference type="ARBA" id="ARBA00022695"/>
    </source>
</evidence>
<comment type="caution">
    <text evidence="14">The sequence shown here is derived from an EMBL/GenBank/DDBJ whole genome shotgun (WGS) entry which is preliminary data.</text>
</comment>
<gene>
    <name evidence="14" type="ORF">C361_05471</name>
</gene>
<dbReference type="InterPro" id="IPR002054">
    <property type="entry name" value="DNA-dir_DNA_pol_X"/>
</dbReference>
<evidence type="ECO:0000259" key="13">
    <source>
        <dbReference type="PROSITE" id="PS50172"/>
    </source>
</evidence>
<sequence length="966" mass="107324">MAPAIKREALSAKFWKVFDDLDDSGILEETGEERREYDESVRNEIDWKIQPVFKSEGPTTVVHVTETLMDDDPFIEHDTCSIPLPPRVASINVARTAHAFPFAESQPPPSFHPSLMGKTSTPRAHRLLRQESIESVSDEVCQPEQDLPSKCPVVCAEKVDIGHHSSSEELPLKPKNETRMGSELSRHSVFTESPVPLASCITSIPVATSSATHLPSFRQSQFGGVSTPHTANVTFPNIPTPSFDEATPAGPSARPIAIKNSKHPPMTASPRRRAHTIDTPEYIPSPVDTPDTSRPAVGTFGRSPRDCIATPGPLGLLPLKGEANKKFQNLSKHFQAFVAKKDCGSVGGKNAAKRKVKQPVEKISGHSLGDGVFRGLRICLPPGEKPMSIQRQAWDQIIELGGTVVLYPDKATTHVIYDSHNRTKAKLAKLLRLQSLDELPLGTECVIWEWISQSKLNGVLLPVENFRSFRVDSLFSRAMSAGSLDQRNPRLAGTADQRLTGRTALESETESEESLPKKIRLQASVAQFYSNNPLRNAVTLSTAGPSKLRDSVPHHAVETEHTVSKGPGWKQGKEDQRDALDEMIEGVKDGILPEDEIVDDEQAAYPPSDDRGIEDDVDSAARFSKGGQEKSSKSEKGPNEWLAEKFDQLHDLYNGQVGKNPHSIRQYRNAAAAMRRTTFPITSGAQARKINGIGEALAERINEFISGVPGRAFYEDNEHARCVALFKDIYGVGRQYANELYQMGARTITDLRTGRFPLSPGQQIGLALYEDLRSLIPREECKQIFELIKLEAKTVDEKLWVEIMGSYRRGSETSGDVDILITRDDTDGKTHKGAIKKLVDKLKAKGVITHELSAPHDWNALEAKWMGVGRVGQSAIYRRIDILCVPYESWGASLIYFTGNELFNRSLRLYARKLGYNLNQRGLYRNVVRAIDGTKVLEGDRVASRTEEEIFQELGLRWRHPHHRRP</sequence>
<dbReference type="SMART" id="SM00292">
    <property type="entry name" value="BRCT"/>
    <property type="match status" value="1"/>
</dbReference>
<dbReference type="Pfam" id="PF14791">
    <property type="entry name" value="DNA_pol_B_thumb"/>
    <property type="match status" value="1"/>
</dbReference>
<proteinExistence type="predicted"/>
<dbReference type="PANTHER" id="PTHR11276">
    <property type="entry name" value="DNA POLYMERASE TYPE-X FAMILY MEMBER"/>
    <property type="match status" value="1"/>
</dbReference>
<dbReference type="Gene3D" id="1.10.150.110">
    <property type="entry name" value="DNA polymerase beta, N-terminal domain-like"/>
    <property type="match status" value="1"/>
</dbReference>
<evidence type="ECO:0000256" key="4">
    <source>
        <dbReference type="ARBA" id="ARBA00022634"/>
    </source>
</evidence>
<dbReference type="InterPro" id="IPR027421">
    <property type="entry name" value="DNA_pol_lamdba_lyase_dom_sf"/>
</dbReference>
<dbReference type="EMBL" id="AMKT01000069">
    <property type="protein sequence ID" value="OXG16023.1"/>
    <property type="molecule type" value="Genomic_DNA"/>
</dbReference>
<dbReference type="Gene3D" id="3.30.210.10">
    <property type="entry name" value="DNA polymerase, thumb domain"/>
    <property type="match status" value="1"/>
</dbReference>
<dbReference type="InterPro" id="IPR043519">
    <property type="entry name" value="NT_sf"/>
</dbReference>
<name>A0A854Q735_CRYNE</name>
<dbReference type="Pfam" id="PF10391">
    <property type="entry name" value="DNA_pol_lambd_f"/>
    <property type="match status" value="1"/>
</dbReference>
<evidence type="ECO:0000256" key="2">
    <source>
        <dbReference type="ARBA" id="ARBA00012417"/>
    </source>
</evidence>
<keyword evidence="8" id="KW-0227">DNA damage</keyword>
<protein>
    <recommendedName>
        <fullName evidence="3">DNA polymerase lambda</fullName>
        <ecNumber evidence="2">2.7.7.7</ecNumber>
    </recommendedName>
</protein>
<evidence type="ECO:0000256" key="7">
    <source>
        <dbReference type="ARBA" id="ARBA00022705"/>
    </source>
</evidence>
<organism evidence="14 15">
    <name type="scientific">Cryptococcus neoformans Tu259-1</name>
    <dbReference type="NCBI Taxonomy" id="1230072"/>
    <lineage>
        <taxon>Eukaryota</taxon>
        <taxon>Fungi</taxon>
        <taxon>Dikarya</taxon>
        <taxon>Basidiomycota</taxon>
        <taxon>Agaricomycotina</taxon>
        <taxon>Tremellomycetes</taxon>
        <taxon>Tremellales</taxon>
        <taxon>Cryptococcaceae</taxon>
        <taxon>Cryptococcus</taxon>
        <taxon>Cryptococcus neoformans species complex</taxon>
    </lineage>
</organism>
<dbReference type="InterPro" id="IPR002008">
    <property type="entry name" value="DNA_pol_X_beta-like"/>
</dbReference>
<keyword evidence="6" id="KW-0548">Nucleotidyltransferase</keyword>
<dbReference type="InterPro" id="IPR037160">
    <property type="entry name" value="DNA_Pol_thumb_sf"/>
</dbReference>
<dbReference type="SUPFAM" id="SSF81301">
    <property type="entry name" value="Nucleotidyltransferase"/>
    <property type="match status" value="1"/>
</dbReference>